<protein>
    <submittedName>
        <fullName evidence="5">Helix-turn-helix-domain containing protein</fullName>
    </submittedName>
</protein>
<dbReference type="GO" id="GO:0000976">
    <property type="term" value="F:transcription cis-regulatory region binding"/>
    <property type="evidence" value="ECO:0007669"/>
    <property type="project" value="TreeGrafter"/>
</dbReference>
<comment type="caution">
    <text evidence="5">The sequence shown here is derived from an EMBL/GenBank/DDBJ whole genome shotgun (WGS) entry which is preliminary data.</text>
</comment>
<reference evidence="5 6" key="1">
    <citation type="journal article" date="2013" name="Genome Announc.">
        <title>Draft Genome Sequence of the Moderately Halophilic Bacterium Marinobacter lipolyticus Strain SM19.</title>
        <authorList>
            <person name="Papke R.T."/>
            <person name="de la Haba R.R."/>
            <person name="Infante-Dominguez C."/>
            <person name="Perez D."/>
            <person name="Sanchez-Porro C."/>
            <person name="Lapierre P."/>
            <person name="Ventosa A."/>
        </authorList>
    </citation>
    <scope>NUCLEOTIDE SEQUENCE [LARGE SCALE GENOMIC DNA]</scope>
    <source>
        <strain evidence="5 6">SM19</strain>
    </source>
</reference>
<dbReference type="PANTHER" id="PTHR47894">
    <property type="entry name" value="HTH-TYPE TRANSCRIPTIONAL REGULATOR GADX"/>
    <property type="match status" value="1"/>
</dbReference>
<dbReference type="GO" id="GO:0005829">
    <property type="term" value="C:cytosol"/>
    <property type="evidence" value="ECO:0007669"/>
    <property type="project" value="TreeGrafter"/>
</dbReference>
<dbReference type="HOGENOM" id="CLU_047522_1_1_6"/>
<evidence type="ECO:0000313" key="6">
    <source>
        <dbReference type="Proteomes" id="UP000016540"/>
    </source>
</evidence>
<evidence type="ECO:0000313" key="5">
    <source>
        <dbReference type="EMBL" id="EON93579.1"/>
    </source>
</evidence>
<dbReference type="InterPro" id="IPR032687">
    <property type="entry name" value="AraC-type_N"/>
</dbReference>
<evidence type="ECO:0000259" key="4">
    <source>
        <dbReference type="PROSITE" id="PS01124"/>
    </source>
</evidence>
<dbReference type="Pfam" id="PF12833">
    <property type="entry name" value="HTH_18"/>
    <property type="match status" value="1"/>
</dbReference>
<evidence type="ECO:0000256" key="2">
    <source>
        <dbReference type="ARBA" id="ARBA00023125"/>
    </source>
</evidence>
<feature type="domain" description="HTH araC/xylS-type" evidence="4">
    <location>
        <begin position="228"/>
        <end position="326"/>
    </location>
</feature>
<evidence type="ECO:0000256" key="1">
    <source>
        <dbReference type="ARBA" id="ARBA00023015"/>
    </source>
</evidence>
<gene>
    <name evidence="5" type="ORF">MARLIPOL_02700</name>
</gene>
<dbReference type="STRING" id="1318628.MARLIPOL_02700"/>
<dbReference type="PANTHER" id="PTHR47894:SF1">
    <property type="entry name" value="HTH-TYPE TRANSCRIPTIONAL REGULATOR VQSM"/>
    <property type="match status" value="1"/>
</dbReference>
<accession>R8B4Y9</accession>
<dbReference type="EMBL" id="ASAD01000006">
    <property type="protein sequence ID" value="EON93579.1"/>
    <property type="molecule type" value="Genomic_DNA"/>
</dbReference>
<name>R8B4Y9_9GAMM</name>
<dbReference type="InterPro" id="IPR009057">
    <property type="entry name" value="Homeodomain-like_sf"/>
</dbReference>
<evidence type="ECO:0000256" key="3">
    <source>
        <dbReference type="ARBA" id="ARBA00023163"/>
    </source>
</evidence>
<keyword evidence="2" id="KW-0238">DNA-binding</keyword>
<sequence length="334" mass="37919">MAEKSDNGIFLLMTYQAMSRAGLDCAAIFASVGMPDEPPDQQLRRKNSPQHQFWSAAEKISGDPDIGLRIGDLMPPFRGQVIEYLFLSSPTFGDGLERCIRYHRLLTDALQFSLRMEDDVAVLAGLEHPVRHYLECATSVVLRFLRHVSEGHFQPREIWFTHQDGAVAETYERVYQCPVRLGMPEGVIRFEPDVLSRSSLTAEPELLAIHEDLANAKMADLSRRDFFFRMENELGNLLERGTVSLDTLAQQMGMSPRSLRSELSKAGTSYKAVLAGFREKLTRRLLARTQEPIDQIIYLTGFSEPAAFSRAFKRWTGETPTAYRSRKQQQNPDI</sequence>
<dbReference type="PATRIC" id="fig|1318628.3.peg.541"/>
<organism evidence="5 6">
    <name type="scientific">Marinobacter lipolyticus SM19</name>
    <dbReference type="NCBI Taxonomy" id="1318628"/>
    <lineage>
        <taxon>Bacteria</taxon>
        <taxon>Pseudomonadati</taxon>
        <taxon>Pseudomonadota</taxon>
        <taxon>Gammaproteobacteria</taxon>
        <taxon>Pseudomonadales</taxon>
        <taxon>Marinobacteraceae</taxon>
        <taxon>Marinobacter</taxon>
    </lineage>
</organism>
<keyword evidence="6" id="KW-1185">Reference proteome</keyword>
<dbReference type="SUPFAM" id="SSF46689">
    <property type="entry name" value="Homeodomain-like"/>
    <property type="match status" value="1"/>
</dbReference>
<proteinExistence type="predicted"/>
<keyword evidence="1" id="KW-0805">Transcription regulation</keyword>
<dbReference type="Gene3D" id="1.10.10.60">
    <property type="entry name" value="Homeodomain-like"/>
    <property type="match status" value="1"/>
</dbReference>
<dbReference type="OrthoDB" id="5582699at2"/>
<dbReference type="InterPro" id="IPR018060">
    <property type="entry name" value="HTH_AraC"/>
</dbReference>
<dbReference type="SMART" id="SM00342">
    <property type="entry name" value="HTH_ARAC"/>
    <property type="match status" value="1"/>
</dbReference>
<dbReference type="GO" id="GO:0003700">
    <property type="term" value="F:DNA-binding transcription factor activity"/>
    <property type="evidence" value="ECO:0007669"/>
    <property type="project" value="InterPro"/>
</dbReference>
<dbReference type="PROSITE" id="PS01124">
    <property type="entry name" value="HTH_ARAC_FAMILY_2"/>
    <property type="match status" value="1"/>
</dbReference>
<dbReference type="Proteomes" id="UP000016540">
    <property type="component" value="Unassembled WGS sequence"/>
</dbReference>
<dbReference type="AlphaFoldDB" id="R8B4Y9"/>
<dbReference type="Pfam" id="PF12625">
    <property type="entry name" value="Arabinose_bd"/>
    <property type="match status" value="1"/>
</dbReference>
<dbReference type="RefSeq" id="WP_012136539.1">
    <property type="nucleotide sequence ID" value="NZ_KE007306.1"/>
</dbReference>
<keyword evidence="3" id="KW-0804">Transcription</keyword>
<dbReference type="eggNOG" id="COG2207">
    <property type="taxonomic scope" value="Bacteria"/>
</dbReference>